<dbReference type="EMBL" id="NPDV01000020">
    <property type="protein sequence ID" value="PJZ51733.1"/>
    <property type="molecule type" value="Genomic_DNA"/>
</dbReference>
<dbReference type="Proteomes" id="UP000232149">
    <property type="component" value="Unassembled WGS sequence"/>
</dbReference>
<keyword evidence="3" id="KW-1185">Reference proteome</keyword>
<dbReference type="Proteomes" id="UP000232188">
    <property type="component" value="Unassembled WGS sequence"/>
</dbReference>
<evidence type="ECO:0000313" key="1">
    <source>
        <dbReference type="EMBL" id="PJZ51733.1"/>
    </source>
</evidence>
<comment type="caution">
    <text evidence="1">The sequence shown here is derived from an EMBL/GenBank/DDBJ whole genome shotgun (WGS) entry which is preliminary data.</text>
</comment>
<dbReference type="AlphaFoldDB" id="A0A2M9YJL6"/>
<accession>A0A2M9YJL6</accession>
<evidence type="ECO:0000313" key="3">
    <source>
        <dbReference type="Proteomes" id="UP000232149"/>
    </source>
</evidence>
<gene>
    <name evidence="2" type="ORF">CH376_17395</name>
    <name evidence="1" type="ORF">CH380_18490</name>
</gene>
<proteinExistence type="predicted"/>
<evidence type="ECO:0000313" key="2">
    <source>
        <dbReference type="EMBL" id="PJZ60620.1"/>
    </source>
</evidence>
<protein>
    <submittedName>
        <fullName evidence="1">Uncharacterized protein</fullName>
    </submittedName>
</protein>
<organism evidence="1 4">
    <name type="scientific">Leptospira adleri</name>
    <dbReference type="NCBI Taxonomy" id="2023186"/>
    <lineage>
        <taxon>Bacteria</taxon>
        <taxon>Pseudomonadati</taxon>
        <taxon>Spirochaetota</taxon>
        <taxon>Spirochaetia</taxon>
        <taxon>Leptospirales</taxon>
        <taxon>Leptospiraceae</taxon>
        <taxon>Leptospira</taxon>
    </lineage>
</organism>
<sequence length="59" mass="7508">MRQNLWELTQRIRIYETSFFPLRRFREDRNQYSKRVKIKIRYRSAVGLILFDLKIFLRK</sequence>
<name>A0A2M9YJL6_9LEPT</name>
<dbReference type="EMBL" id="NPDU01000055">
    <property type="protein sequence ID" value="PJZ60620.1"/>
    <property type="molecule type" value="Genomic_DNA"/>
</dbReference>
<evidence type="ECO:0000313" key="4">
    <source>
        <dbReference type="Proteomes" id="UP000232188"/>
    </source>
</evidence>
<reference evidence="3 4" key="1">
    <citation type="submission" date="2017-07" db="EMBL/GenBank/DDBJ databases">
        <title>Leptospira spp. isolated from tropical soils.</title>
        <authorList>
            <person name="Thibeaux R."/>
            <person name="Iraola G."/>
            <person name="Ferres I."/>
            <person name="Bierque E."/>
            <person name="Girault D."/>
            <person name="Soupe-Gilbert M.-E."/>
            <person name="Picardeau M."/>
            <person name="Goarant C."/>
        </authorList>
    </citation>
    <scope>NUCLEOTIDE SEQUENCE [LARGE SCALE GENOMIC DNA]</scope>
    <source>
        <strain evidence="1 4">FH2-B-C1</strain>
        <strain evidence="2 3">FH2-B-D1</strain>
    </source>
</reference>